<comment type="caution">
    <text evidence="1">The sequence shown here is derived from an EMBL/GenBank/DDBJ whole genome shotgun (WGS) entry which is preliminary data.</text>
</comment>
<reference evidence="1 2" key="1">
    <citation type="submission" date="2016-08" db="EMBL/GenBank/DDBJ databases">
        <title>Novel Firmicutes and Novel Genomes.</title>
        <authorList>
            <person name="Poppleton D.I."/>
            <person name="Gribaldo S."/>
        </authorList>
    </citation>
    <scope>NUCLEOTIDE SEQUENCE [LARGE SCALE GENOMIC DNA]</scope>
    <source>
        <strain evidence="1 2">CTT3</strain>
    </source>
</reference>
<dbReference type="EMBL" id="MCIB01000036">
    <property type="protein sequence ID" value="RKD29998.1"/>
    <property type="molecule type" value="Genomic_DNA"/>
</dbReference>
<evidence type="ECO:0008006" key="3">
    <source>
        <dbReference type="Google" id="ProtNLM"/>
    </source>
</evidence>
<accession>A0A419SXR0</accession>
<dbReference type="Pfam" id="PF07949">
    <property type="entry name" value="YbbR"/>
    <property type="match status" value="4"/>
</dbReference>
<keyword evidence="2" id="KW-1185">Reference proteome</keyword>
<name>A0A419SXR0_9FIRM</name>
<feature type="non-terminal residue" evidence="1">
    <location>
        <position position="1"/>
    </location>
</feature>
<dbReference type="Gene3D" id="2.170.120.40">
    <property type="entry name" value="YbbR-like domain"/>
    <property type="match status" value="2"/>
</dbReference>
<dbReference type="PANTHER" id="PTHR37804:SF1">
    <property type="entry name" value="CDAA REGULATORY PROTEIN CDAR"/>
    <property type="match status" value="1"/>
</dbReference>
<dbReference type="InterPro" id="IPR053154">
    <property type="entry name" value="c-di-AMP_regulator"/>
</dbReference>
<gene>
    <name evidence="1" type="ORF">BET03_04655</name>
</gene>
<organism evidence="1 2">
    <name type="scientific">Thermohalobacter berrensis</name>
    <dbReference type="NCBI Taxonomy" id="99594"/>
    <lineage>
        <taxon>Bacteria</taxon>
        <taxon>Bacillati</taxon>
        <taxon>Bacillota</taxon>
        <taxon>Tissierellia</taxon>
        <taxon>Tissierellales</taxon>
        <taxon>Thermohalobacteraceae</taxon>
        <taxon>Thermohalobacter</taxon>
    </lineage>
</organism>
<protein>
    <recommendedName>
        <fullName evidence="3">YbbR-like domain-containing protein YbbR</fullName>
    </recommendedName>
</protein>
<dbReference type="AlphaFoldDB" id="A0A419SXR0"/>
<sequence>VELINLSAVKQEGLILMEPKEVKVSVKISGRRNDIMEITKDNVIAKADLRGYSEGKNKVPIEVMLSNNKIQIVDFSPKQVLFKFDSIVKKQKPIIVNKIGEVANGYTLGNTVLKPSSIYIEGPRSLVNSVEKVIAEVNLKNATDDIQLTVPLKVVDDRGKEITQVEISPNIVDVNIPVLRIKNVLVKPQIVGEPFEGYKITSTFVEPSIVKIKGNKKIIQDLISLNTAQIDVSYLKESIKKEVPLIVPKEVEVVGETINPVITVNIEKVESKTFEYNREDLKLINLNPELSVDKTKFPEKINVTIKAIESIINEISKNDITPYVDLSNLEEGNYNVIIEVDSPESIEVVKTEPERVDITLNNTKREEGYTENSEEE</sequence>
<dbReference type="Proteomes" id="UP000284177">
    <property type="component" value="Unassembled WGS sequence"/>
</dbReference>
<dbReference type="Gene3D" id="2.170.120.30">
    <property type="match status" value="2"/>
</dbReference>
<evidence type="ECO:0000313" key="1">
    <source>
        <dbReference type="EMBL" id="RKD29998.1"/>
    </source>
</evidence>
<dbReference type="InterPro" id="IPR012505">
    <property type="entry name" value="YbbR"/>
</dbReference>
<dbReference type="PANTHER" id="PTHR37804">
    <property type="entry name" value="CDAA REGULATORY PROTEIN CDAR"/>
    <property type="match status" value="1"/>
</dbReference>
<proteinExistence type="predicted"/>
<evidence type="ECO:0000313" key="2">
    <source>
        <dbReference type="Proteomes" id="UP000284177"/>
    </source>
</evidence>
<dbReference type="OrthoDB" id="2111604at2"/>
<dbReference type="RefSeq" id="WP_147417156.1">
    <property type="nucleotide sequence ID" value="NZ_MCIB01000036.1"/>
</dbReference>